<feature type="domain" description="CMP/dCMP-type deaminase" evidence="12">
    <location>
        <begin position="265"/>
        <end position="379"/>
    </location>
</feature>
<evidence type="ECO:0000313" key="13">
    <source>
        <dbReference type="EMBL" id="MBF9070437.1"/>
    </source>
</evidence>
<feature type="region of interest" description="Disordered" evidence="11">
    <location>
        <begin position="1"/>
        <end position="31"/>
    </location>
</feature>
<evidence type="ECO:0000259" key="12">
    <source>
        <dbReference type="PROSITE" id="PS51747"/>
    </source>
</evidence>
<dbReference type="Pfam" id="PF00383">
    <property type="entry name" value="dCMP_cyt_deam_1"/>
    <property type="match status" value="1"/>
</dbReference>
<evidence type="ECO:0000256" key="11">
    <source>
        <dbReference type="SAM" id="MobiDB-lite"/>
    </source>
</evidence>
<comment type="similarity">
    <text evidence="3">In the N-terminal section; belongs to the cytidine and deoxycytidylate deaminase family.</text>
</comment>
<dbReference type="Gene3D" id="3.40.140.10">
    <property type="entry name" value="Cytidine Deaminase, domain 2"/>
    <property type="match status" value="1"/>
</dbReference>
<protein>
    <recommendedName>
        <fullName evidence="6">Riboflavin biosynthesis protein RibD</fullName>
        <ecNumber evidence="5">3.5.4.26</ecNumber>
    </recommendedName>
</protein>
<evidence type="ECO:0000256" key="6">
    <source>
        <dbReference type="ARBA" id="ARBA00019930"/>
    </source>
</evidence>
<dbReference type="InterPro" id="IPR002125">
    <property type="entry name" value="CMP_dCMP_dom"/>
</dbReference>
<comment type="similarity">
    <text evidence="4">In the C-terminal section; belongs to the HTP reductase family.</text>
</comment>
<dbReference type="Pfam" id="PF01872">
    <property type="entry name" value="RibD_C"/>
    <property type="match status" value="1"/>
</dbReference>
<evidence type="ECO:0000256" key="10">
    <source>
        <dbReference type="ARBA" id="ARBA00049886"/>
    </source>
</evidence>
<comment type="catalytic activity">
    <reaction evidence="9">
        <text>5-amino-6-(5-phospho-D-ribitylamino)uracil + NADP(+) = 5-amino-6-(5-phospho-D-ribosylamino)uracil + NADPH + H(+)</text>
        <dbReference type="Rhea" id="RHEA:17845"/>
        <dbReference type="ChEBI" id="CHEBI:15378"/>
        <dbReference type="ChEBI" id="CHEBI:57783"/>
        <dbReference type="ChEBI" id="CHEBI:58349"/>
        <dbReference type="ChEBI" id="CHEBI:58421"/>
        <dbReference type="ChEBI" id="CHEBI:58453"/>
        <dbReference type="EC" id="1.1.1.193"/>
    </reaction>
</comment>
<evidence type="ECO:0000256" key="9">
    <source>
        <dbReference type="ARBA" id="ARBA00049861"/>
    </source>
</evidence>
<evidence type="ECO:0000256" key="2">
    <source>
        <dbReference type="ARBA" id="ARBA00004882"/>
    </source>
</evidence>
<evidence type="ECO:0000256" key="1">
    <source>
        <dbReference type="ARBA" id="ARBA00002151"/>
    </source>
</evidence>
<dbReference type="GO" id="GO:0008835">
    <property type="term" value="F:diaminohydroxyphosphoribosylaminopyrimidine deaminase activity"/>
    <property type="evidence" value="ECO:0007669"/>
    <property type="project" value="UniProtKB-EC"/>
</dbReference>
<dbReference type="EMBL" id="JADPRT010000008">
    <property type="protein sequence ID" value="MBF9070437.1"/>
    <property type="molecule type" value="Genomic_DNA"/>
</dbReference>
<dbReference type="SUPFAM" id="SSF53927">
    <property type="entry name" value="Cytidine deaminase-like"/>
    <property type="match status" value="1"/>
</dbReference>
<reference evidence="13" key="1">
    <citation type="submission" date="2020-11" db="EMBL/GenBank/DDBJ databases">
        <title>Isolation and identification of active actinomycetes.</title>
        <authorList>
            <person name="Yu B."/>
        </authorList>
    </citation>
    <scope>NUCLEOTIDE SEQUENCE</scope>
    <source>
        <strain evidence="13">NEAU-YB345</strain>
    </source>
</reference>
<dbReference type="InterPro" id="IPR024072">
    <property type="entry name" value="DHFR-like_dom_sf"/>
</dbReference>
<dbReference type="SUPFAM" id="SSF53597">
    <property type="entry name" value="Dihydrofolate reductase-like"/>
    <property type="match status" value="1"/>
</dbReference>
<feature type="compositionally biased region" description="Low complexity" evidence="11">
    <location>
        <begin position="1"/>
        <end position="18"/>
    </location>
</feature>
<gene>
    <name evidence="13" type="ORF">I2501_20640</name>
</gene>
<evidence type="ECO:0000313" key="14">
    <source>
        <dbReference type="Proteomes" id="UP000657385"/>
    </source>
</evidence>
<organism evidence="13 14">
    <name type="scientific">Streptacidiphilus fuscans</name>
    <dbReference type="NCBI Taxonomy" id="2789292"/>
    <lineage>
        <taxon>Bacteria</taxon>
        <taxon>Bacillati</taxon>
        <taxon>Actinomycetota</taxon>
        <taxon>Actinomycetes</taxon>
        <taxon>Kitasatosporales</taxon>
        <taxon>Streptomycetaceae</taxon>
        <taxon>Streptacidiphilus</taxon>
    </lineage>
</organism>
<keyword evidence="7" id="KW-0521">NADP</keyword>
<dbReference type="EC" id="3.5.4.26" evidence="5"/>
<comment type="caution">
    <text evidence="13">The sequence shown here is derived from an EMBL/GenBank/DDBJ whole genome shotgun (WGS) entry which is preliminary data.</text>
</comment>
<keyword evidence="8" id="KW-0560">Oxidoreductase</keyword>
<comment type="pathway">
    <text evidence="2">Cofactor biosynthesis; riboflavin biosynthesis; 5-amino-6-(D-ribitylamino)uracil from GTP: step 2/4.</text>
</comment>
<evidence type="ECO:0000256" key="3">
    <source>
        <dbReference type="ARBA" id="ARBA00005259"/>
    </source>
</evidence>
<dbReference type="GO" id="GO:0009231">
    <property type="term" value="P:riboflavin biosynthetic process"/>
    <property type="evidence" value="ECO:0007669"/>
    <property type="project" value="InterPro"/>
</dbReference>
<comment type="function">
    <text evidence="1">Converts 2,5-diamino-6-(ribosylamino)-4(3h)-pyrimidinone 5'-phosphate into 5-amino-6-(ribosylamino)-2,4(1h,3h)-pyrimidinedione 5'-phosphate.</text>
</comment>
<dbReference type="PANTHER" id="PTHR38011">
    <property type="entry name" value="DIHYDROFOLATE REDUCTASE FAMILY PROTEIN (AFU_ORTHOLOGUE AFUA_8G06820)"/>
    <property type="match status" value="1"/>
</dbReference>
<evidence type="ECO:0000256" key="4">
    <source>
        <dbReference type="ARBA" id="ARBA00007417"/>
    </source>
</evidence>
<dbReference type="AlphaFoldDB" id="A0A931B859"/>
<dbReference type="PROSITE" id="PS51747">
    <property type="entry name" value="CYT_DCMP_DEAMINASES_2"/>
    <property type="match status" value="1"/>
</dbReference>
<dbReference type="GO" id="GO:0008703">
    <property type="term" value="F:5-amino-6-(5-phosphoribosylamino)uracil reductase activity"/>
    <property type="evidence" value="ECO:0007669"/>
    <property type="project" value="UniProtKB-EC"/>
</dbReference>
<proteinExistence type="inferred from homology"/>
<evidence type="ECO:0000256" key="8">
    <source>
        <dbReference type="ARBA" id="ARBA00023002"/>
    </source>
</evidence>
<dbReference type="RefSeq" id="WP_196195609.1">
    <property type="nucleotide sequence ID" value="NZ_JADPRT010000008.1"/>
</dbReference>
<evidence type="ECO:0000256" key="5">
    <source>
        <dbReference type="ARBA" id="ARBA00012766"/>
    </source>
</evidence>
<dbReference type="PANTHER" id="PTHR38011:SF7">
    <property type="entry name" value="2,5-DIAMINO-6-RIBOSYLAMINO-4(3H)-PYRIMIDINONE 5'-PHOSPHATE REDUCTASE"/>
    <property type="match status" value="1"/>
</dbReference>
<sequence length="412" mass="43165">MNNESAAGPAAGHVAGPATRATPGTPGERPARRPYVLVSAAMSVDGHIDDTSPERLLLSSPEDFDRVDELRAASDAILVGAGTLRADDPRLEVRSAERRAARQARGLPEHPLKVALAGHGGLDPELRLWQSGGDKLVLAPDAAVPALRRQLGARAEVLGTGPGLDPARVLDALAERGIGRLMVEGGGAIQSLFLTAGLVDEIQLAVAPFFVGDPGAPRFAPPRAGAVFPQDTLHRMTLLGTEVLGGDIVVLRYAARRGDADVVSRDDVEWMRQAIELSYSCPRSDTAYSVGAIVVAADGTELARGFSREGGDAKVHAEESALAKLDASDPRLRTATIYSTLEPCSVRASRPSPCAELIRAAGVGRVLLAWREPALFVADCQGVELLEAAGATVLELPELSAEARAVNAHLVS</sequence>
<dbReference type="InterPro" id="IPR050765">
    <property type="entry name" value="Riboflavin_Biosynth_HTPR"/>
</dbReference>
<dbReference type="InterPro" id="IPR002734">
    <property type="entry name" value="RibDG_C"/>
</dbReference>
<comment type="catalytic activity">
    <reaction evidence="10">
        <text>2,5-diamino-6-hydroxy-4-(5-phosphoribosylamino)-pyrimidine + H2O + H(+) = 5-amino-6-(5-phospho-D-ribosylamino)uracil + NH4(+)</text>
        <dbReference type="Rhea" id="RHEA:21868"/>
        <dbReference type="ChEBI" id="CHEBI:15377"/>
        <dbReference type="ChEBI" id="CHEBI:15378"/>
        <dbReference type="ChEBI" id="CHEBI:28938"/>
        <dbReference type="ChEBI" id="CHEBI:58453"/>
        <dbReference type="ChEBI" id="CHEBI:58614"/>
        <dbReference type="EC" id="3.5.4.26"/>
    </reaction>
</comment>
<name>A0A931B859_9ACTN</name>
<dbReference type="Proteomes" id="UP000657385">
    <property type="component" value="Unassembled WGS sequence"/>
</dbReference>
<dbReference type="InterPro" id="IPR016193">
    <property type="entry name" value="Cytidine_deaminase-like"/>
</dbReference>
<evidence type="ECO:0000256" key="7">
    <source>
        <dbReference type="ARBA" id="ARBA00022857"/>
    </source>
</evidence>
<accession>A0A931B859</accession>
<dbReference type="Gene3D" id="3.40.430.10">
    <property type="entry name" value="Dihydrofolate Reductase, subunit A"/>
    <property type="match status" value="1"/>
</dbReference>
<keyword evidence="14" id="KW-1185">Reference proteome</keyword>